<evidence type="ECO:0000313" key="11">
    <source>
        <dbReference type="Proteomes" id="UP000658997"/>
    </source>
</evidence>
<protein>
    <recommendedName>
        <fullName evidence="3">DNA polymerase epsilon subunit B</fullName>
    </recommendedName>
    <alternativeName>
        <fullName evidence="7">DNA polymerase II subunit 2</fullName>
    </alternativeName>
</protein>
<feature type="domain" description="DNA polymerase alpha/delta/epsilon subunit B" evidence="9">
    <location>
        <begin position="381"/>
        <end position="596"/>
    </location>
</feature>
<evidence type="ECO:0000256" key="6">
    <source>
        <dbReference type="ARBA" id="ARBA00023242"/>
    </source>
</evidence>
<keyword evidence="5" id="KW-0238">DNA-binding</keyword>
<keyword evidence="6" id="KW-0539">Nucleus</keyword>
<dbReference type="EMBL" id="ULHB01000127">
    <property type="protein sequence ID" value="SYW82745.1"/>
    <property type="molecule type" value="Genomic_DNA"/>
</dbReference>
<evidence type="ECO:0000256" key="1">
    <source>
        <dbReference type="ARBA" id="ARBA00004123"/>
    </source>
</evidence>
<dbReference type="GO" id="GO:0003677">
    <property type="term" value="F:DNA binding"/>
    <property type="evidence" value="ECO:0007669"/>
    <property type="project" value="UniProtKB-KW"/>
</dbReference>
<dbReference type="Proteomes" id="UP000658997">
    <property type="component" value="Unassembled WGS sequence"/>
</dbReference>
<evidence type="ECO:0000313" key="10">
    <source>
        <dbReference type="EMBL" id="SYW82745.1"/>
    </source>
</evidence>
<dbReference type="PANTHER" id="PTHR12708">
    <property type="entry name" value="DNA POLYMERASE EPSILON SUBUNIT B"/>
    <property type="match status" value="1"/>
</dbReference>
<evidence type="ECO:0000256" key="7">
    <source>
        <dbReference type="ARBA" id="ARBA00032930"/>
    </source>
</evidence>
<evidence type="ECO:0000256" key="3">
    <source>
        <dbReference type="ARBA" id="ARBA00016011"/>
    </source>
</evidence>
<comment type="caution">
    <text evidence="10">The sequence shown here is derived from an EMBL/GenBank/DDBJ whole genome shotgun (WGS) entry which is preliminary data.</text>
</comment>
<proteinExistence type="inferred from homology"/>
<dbReference type="GO" id="GO:0042276">
    <property type="term" value="P:error-prone translesion synthesis"/>
    <property type="evidence" value="ECO:0007669"/>
    <property type="project" value="TreeGrafter"/>
</dbReference>
<keyword evidence="4" id="KW-0235">DNA replication</keyword>
<name>A0A8H8QQP9_9BASI</name>
<evidence type="ECO:0000256" key="4">
    <source>
        <dbReference type="ARBA" id="ARBA00022705"/>
    </source>
</evidence>
<dbReference type="PANTHER" id="PTHR12708:SF0">
    <property type="entry name" value="DNA POLYMERASE EPSILON SUBUNIT 2"/>
    <property type="match status" value="1"/>
</dbReference>
<dbReference type="FunFam" id="3.60.21.50:FF:000018">
    <property type="entry name" value="DNA polymerase epsilon subunit B, putative"/>
    <property type="match status" value="1"/>
</dbReference>
<feature type="compositionally biased region" description="Polar residues" evidence="8">
    <location>
        <begin position="81"/>
        <end position="93"/>
    </location>
</feature>
<comment type="similarity">
    <text evidence="2">Belongs to the DNA polymerase epsilon subunit B family.</text>
</comment>
<feature type="region of interest" description="Disordered" evidence="8">
    <location>
        <begin position="65"/>
        <end position="95"/>
    </location>
</feature>
<dbReference type="InterPro" id="IPR007185">
    <property type="entry name" value="DNA_pol_a/d/e_bsu"/>
</dbReference>
<dbReference type="InterPro" id="IPR016266">
    <property type="entry name" value="POLE2"/>
</dbReference>
<evidence type="ECO:0000256" key="8">
    <source>
        <dbReference type="SAM" id="MobiDB-lite"/>
    </source>
</evidence>
<dbReference type="GO" id="GO:0006261">
    <property type="term" value="P:DNA-templated DNA replication"/>
    <property type="evidence" value="ECO:0007669"/>
    <property type="project" value="InterPro"/>
</dbReference>
<organism evidence="10 11">
    <name type="scientific">Ustilago bromivora</name>
    <dbReference type="NCBI Taxonomy" id="307758"/>
    <lineage>
        <taxon>Eukaryota</taxon>
        <taxon>Fungi</taxon>
        <taxon>Dikarya</taxon>
        <taxon>Basidiomycota</taxon>
        <taxon>Ustilaginomycotina</taxon>
        <taxon>Ustilaginomycetes</taxon>
        <taxon>Ustilaginales</taxon>
        <taxon>Ustilaginaceae</taxon>
        <taxon>Ustilago</taxon>
    </lineage>
</organism>
<evidence type="ECO:0000256" key="5">
    <source>
        <dbReference type="ARBA" id="ARBA00023125"/>
    </source>
</evidence>
<sequence>MDMATVAPPPELRRTILRVFTTKHSLQLHSSAIGFITSTLAQHGLLDQPLEWEEAIDALAQGIVDGQSDVDPHSSRGATRGGNQNVDNDQDTGPSDVVTAAALKKVYSRLVVADSAAHTTQGALASTFLANNGVHRHPHELTDGELPDPHRYFGVHSAFTQPKLAFDPIRKVFEPASIASTVLPTAAARSTFPRQRYHILKSVISRNENFCPPLAIPTAAPSSSSSSSRNNTADGFMRLTSTKNLLGRQGHRFLLFGMLSTSSDGRYELEDVDGAVGLDLHDAIPGEGIFTEGSLILVEGEYTVDERIRVFAIGHPPSETRAQARLIHAHTDFLGPPQPPVLASASAPSRAGTSAPWRGAISVKEEAAFQVHEANHSDLCFVIFSDLHLDHPKTMSAFATVLQGYVDADFIPFALVLCGNFASQQYSSADMIDMYKTGFAALGETLSSFPAIVGTSDIILVPGPQDPFATSLVPRPPLPQLVVQALLSKLERLHATIHLASNPCRISYFSQQIVVYRDDTLTRFLRNTVRIKDESQEPEREEREKGERDLKKFLVSTVLDQAHLVPLAQRIRPVLWDHDHALSLYPMPTALVLADAYDRYELTYEGCHVVNPGSFRSGNTFAWSTYYPASRRTEPSCPVVAGLVDRDVRLIATGLPRNLIRSATHISSQPGYAAHRQVGNKDVQGSGLGLPKKLDKIVDERGAV</sequence>
<evidence type="ECO:0000256" key="2">
    <source>
        <dbReference type="ARBA" id="ARBA00009560"/>
    </source>
</evidence>
<comment type="subcellular location">
    <subcellularLocation>
        <location evidence="1">Nucleus</location>
    </subcellularLocation>
</comment>
<dbReference type="GO" id="GO:0008622">
    <property type="term" value="C:epsilon DNA polymerase complex"/>
    <property type="evidence" value="ECO:0007669"/>
    <property type="project" value="InterPro"/>
</dbReference>
<gene>
    <name evidence="10" type="ORF">UBRO2_04867</name>
</gene>
<keyword evidence="11" id="KW-1185">Reference proteome</keyword>
<accession>A0A8H8QQP9</accession>
<dbReference type="Gene3D" id="3.60.21.50">
    <property type="match status" value="1"/>
</dbReference>
<dbReference type="AlphaFoldDB" id="A0A8H8QQP9"/>
<dbReference type="Pfam" id="PF04042">
    <property type="entry name" value="DNA_pol_E_B"/>
    <property type="match status" value="1"/>
</dbReference>
<reference evidence="10" key="1">
    <citation type="submission" date="2018-08" db="EMBL/GenBank/DDBJ databases">
        <authorList>
            <person name="Guldener U."/>
        </authorList>
    </citation>
    <scope>NUCLEOTIDE SEQUENCE</scope>
    <source>
        <strain evidence="10">UB2</strain>
    </source>
</reference>
<evidence type="ECO:0000259" key="9">
    <source>
        <dbReference type="Pfam" id="PF04042"/>
    </source>
</evidence>